<dbReference type="OrthoDB" id="68076at2"/>
<organism evidence="4 5">
    <name type="scientific">Protaetiibacter larvae</name>
    <dbReference type="NCBI Taxonomy" id="2592654"/>
    <lineage>
        <taxon>Bacteria</taxon>
        <taxon>Bacillati</taxon>
        <taxon>Actinomycetota</taxon>
        <taxon>Actinomycetes</taxon>
        <taxon>Micrococcales</taxon>
        <taxon>Microbacteriaceae</taxon>
        <taxon>Protaetiibacter</taxon>
    </lineage>
</organism>
<evidence type="ECO:0000259" key="3">
    <source>
        <dbReference type="Pfam" id="PF00892"/>
    </source>
</evidence>
<feature type="transmembrane region" description="Helical" evidence="2">
    <location>
        <begin position="145"/>
        <end position="163"/>
    </location>
</feature>
<keyword evidence="2" id="KW-1133">Transmembrane helix</keyword>
<evidence type="ECO:0000256" key="2">
    <source>
        <dbReference type="SAM" id="Phobius"/>
    </source>
</evidence>
<feature type="transmembrane region" description="Helical" evidence="2">
    <location>
        <begin position="238"/>
        <end position="256"/>
    </location>
</feature>
<dbReference type="InterPro" id="IPR037185">
    <property type="entry name" value="EmrE-like"/>
</dbReference>
<evidence type="ECO:0000313" key="4">
    <source>
        <dbReference type="EMBL" id="QEO10678.1"/>
    </source>
</evidence>
<feature type="transmembrane region" description="Helical" evidence="2">
    <location>
        <begin position="60"/>
        <end position="81"/>
    </location>
</feature>
<dbReference type="EMBL" id="CP043504">
    <property type="protein sequence ID" value="QEO10678.1"/>
    <property type="molecule type" value="Genomic_DNA"/>
</dbReference>
<evidence type="ECO:0000256" key="1">
    <source>
        <dbReference type="ARBA" id="ARBA00007362"/>
    </source>
</evidence>
<dbReference type="RefSeq" id="WP_149326093.1">
    <property type="nucleotide sequence ID" value="NZ_CP043504.1"/>
</dbReference>
<feature type="transmembrane region" description="Helical" evidence="2">
    <location>
        <begin position="115"/>
        <end position="133"/>
    </location>
</feature>
<dbReference type="InterPro" id="IPR000620">
    <property type="entry name" value="EamA_dom"/>
</dbReference>
<accession>A0A5C1YB54</accession>
<dbReference type="SUPFAM" id="SSF103481">
    <property type="entry name" value="Multidrug resistance efflux transporter EmrE"/>
    <property type="match status" value="1"/>
</dbReference>
<reference evidence="4 5" key="1">
    <citation type="submission" date="2019-09" db="EMBL/GenBank/DDBJ databases">
        <title>Genome sequencing of strain KACC 19322.</title>
        <authorList>
            <person name="Heo J."/>
            <person name="Kim S.-J."/>
            <person name="Kim J.-S."/>
            <person name="Hong S.-B."/>
            <person name="Kwon S.-W."/>
        </authorList>
    </citation>
    <scope>NUCLEOTIDE SEQUENCE [LARGE SCALE GENOMIC DNA]</scope>
    <source>
        <strain evidence="4 5">KACC 19322</strain>
    </source>
</reference>
<proteinExistence type="inferred from homology"/>
<dbReference type="GO" id="GO:0016020">
    <property type="term" value="C:membrane"/>
    <property type="evidence" value="ECO:0007669"/>
    <property type="project" value="InterPro"/>
</dbReference>
<gene>
    <name evidence="4" type="ORF">FLP23_12080</name>
</gene>
<dbReference type="Pfam" id="PF00892">
    <property type="entry name" value="EamA"/>
    <property type="match status" value="1"/>
</dbReference>
<dbReference type="Proteomes" id="UP000322159">
    <property type="component" value="Chromosome"/>
</dbReference>
<comment type="similarity">
    <text evidence="1">Belongs to the EamA transporter family.</text>
</comment>
<feature type="transmembrane region" description="Helical" evidence="2">
    <location>
        <begin position="30"/>
        <end position="54"/>
    </location>
</feature>
<name>A0A5C1YB54_9MICO</name>
<feature type="transmembrane region" description="Helical" evidence="2">
    <location>
        <begin position="263"/>
        <end position="283"/>
    </location>
</feature>
<keyword evidence="2" id="KW-0812">Transmembrane</keyword>
<evidence type="ECO:0000313" key="5">
    <source>
        <dbReference type="Proteomes" id="UP000322159"/>
    </source>
</evidence>
<keyword evidence="5" id="KW-1185">Reference proteome</keyword>
<protein>
    <submittedName>
        <fullName evidence="4">DMT family transporter</fullName>
    </submittedName>
</protein>
<dbReference type="AlphaFoldDB" id="A0A5C1YB54"/>
<feature type="transmembrane region" description="Helical" evidence="2">
    <location>
        <begin position="88"/>
        <end position="109"/>
    </location>
</feature>
<sequence length="284" mass="28580">MIVLVGLASAIIYGVSDFYGGIGSRRLPPILVSFVSFAVAIVPIAIATPLFGSVWSSEAVWLGAIAGVAGAVSIWAFYAALAIAPMSVISPTVAALAASIPAVVGIARGERFTPIGYLALVVLVVAAALLGITREAGGGRVGVKAIGLAVLSAIGFGGYNVVIELTPPESQLSPLLVDLVVGAALYAIVVAVIRARRGAAFPVIGADRRGLGYAVVAGVTLAIANALLVWGLHQGQLAIMGVLSALYPLGTVLLALTVLRERLTAVQIVGVVLALGASVALVFG</sequence>
<keyword evidence="2" id="KW-0472">Membrane</keyword>
<feature type="domain" description="EamA" evidence="3">
    <location>
        <begin position="144"/>
        <end position="281"/>
    </location>
</feature>
<feature type="transmembrane region" description="Helical" evidence="2">
    <location>
        <begin position="175"/>
        <end position="193"/>
    </location>
</feature>
<dbReference type="KEGG" id="lyk:FLP23_12080"/>
<feature type="transmembrane region" description="Helical" evidence="2">
    <location>
        <begin position="213"/>
        <end position="232"/>
    </location>
</feature>